<keyword evidence="4" id="KW-1185">Reference proteome</keyword>
<feature type="compositionally biased region" description="Polar residues" evidence="1">
    <location>
        <begin position="1"/>
        <end position="15"/>
    </location>
</feature>
<dbReference type="AlphaFoldDB" id="A0A427YTK1"/>
<evidence type="ECO:0000256" key="2">
    <source>
        <dbReference type="SAM" id="Phobius"/>
    </source>
</evidence>
<name>A0A427YTK1_9TREE</name>
<keyword evidence="2" id="KW-1133">Transmembrane helix</keyword>
<feature type="transmembrane region" description="Helical" evidence="2">
    <location>
        <begin position="68"/>
        <end position="90"/>
    </location>
</feature>
<evidence type="ECO:0000256" key="1">
    <source>
        <dbReference type="SAM" id="MobiDB-lite"/>
    </source>
</evidence>
<dbReference type="Proteomes" id="UP000279259">
    <property type="component" value="Unassembled WGS sequence"/>
</dbReference>
<dbReference type="InterPro" id="IPR040201">
    <property type="entry name" value="Mrg3-like"/>
</dbReference>
<reference evidence="3 4" key="1">
    <citation type="submission" date="2018-11" db="EMBL/GenBank/DDBJ databases">
        <title>Genome sequence of Saitozyma podzolica DSM 27192.</title>
        <authorList>
            <person name="Aliyu H."/>
            <person name="Gorte O."/>
            <person name="Ochsenreither K."/>
        </authorList>
    </citation>
    <scope>NUCLEOTIDE SEQUENCE [LARGE SCALE GENOMIC DNA]</scope>
    <source>
        <strain evidence="3 4">DSM 27192</strain>
    </source>
</reference>
<evidence type="ECO:0008006" key="5">
    <source>
        <dbReference type="Google" id="ProtNLM"/>
    </source>
</evidence>
<dbReference type="PANTHER" id="PTHR28142:SF1">
    <property type="entry name" value="MITOCHONDRIAL INNER MEMBRANE I-AAA PROTEASE SUPERCOMPLEX SUBUNIT MGR3-RELATED"/>
    <property type="match status" value="1"/>
</dbReference>
<dbReference type="InterPro" id="IPR011990">
    <property type="entry name" value="TPR-like_helical_dom_sf"/>
</dbReference>
<accession>A0A427YTK1</accession>
<dbReference type="Gene3D" id="1.25.40.10">
    <property type="entry name" value="Tetratricopeptide repeat domain"/>
    <property type="match status" value="1"/>
</dbReference>
<evidence type="ECO:0000313" key="4">
    <source>
        <dbReference type="Proteomes" id="UP000279259"/>
    </source>
</evidence>
<feature type="region of interest" description="Disordered" evidence="1">
    <location>
        <begin position="1"/>
        <end position="38"/>
    </location>
</feature>
<dbReference type="STRING" id="1890683.A0A427YTK1"/>
<keyword evidence="2" id="KW-0472">Membrane</keyword>
<dbReference type="OrthoDB" id="10050400at2759"/>
<organism evidence="3 4">
    <name type="scientific">Saitozyma podzolica</name>
    <dbReference type="NCBI Taxonomy" id="1890683"/>
    <lineage>
        <taxon>Eukaryota</taxon>
        <taxon>Fungi</taxon>
        <taxon>Dikarya</taxon>
        <taxon>Basidiomycota</taxon>
        <taxon>Agaricomycotina</taxon>
        <taxon>Tremellomycetes</taxon>
        <taxon>Tremellales</taxon>
        <taxon>Trimorphomycetaceae</taxon>
        <taxon>Saitozyma</taxon>
    </lineage>
</organism>
<comment type="caution">
    <text evidence="3">The sequence shown here is derived from an EMBL/GenBank/DDBJ whole genome shotgun (WGS) entry which is preliminary data.</text>
</comment>
<feature type="compositionally biased region" description="Gly residues" evidence="1">
    <location>
        <begin position="286"/>
        <end position="295"/>
    </location>
</feature>
<proteinExistence type="predicted"/>
<evidence type="ECO:0000313" key="3">
    <source>
        <dbReference type="EMBL" id="RSH94468.1"/>
    </source>
</evidence>
<dbReference type="PANTHER" id="PTHR28142">
    <property type="entry name" value="MITOCHONDRIAL INNER MEMBRANE I-AAA PROTEASE SUPERCOMPLEX SUBUNIT MGR3-RELATED"/>
    <property type="match status" value="1"/>
</dbReference>
<protein>
    <recommendedName>
        <fullName evidence="5">TPR repeat-containing protein</fullName>
    </recommendedName>
</protein>
<gene>
    <name evidence="3" type="ORF">EHS25_004271</name>
</gene>
<keyword evidence="2" id="KW-0812">Transmembrane</keyword>
<dbReference type="EMBL" id="RSCD01000002">
    <property type="protein sequence ID" value="RSH94468.1"/>
    <property type="molecule type" value="Genomic_DNA"/>
</dbReference>
<feature type="region of interest" description="Disordered" evidence="1">
    <location>
        <begin position="286"/>
        <end position="332"/>
    </location>
</feature>
<sequence>MCRGDTSQPDDSTPCPSLRLPDTSPPHLQDQCRPRHGDQYTFSGTIKQQCPEPTSPPPSQGRFRISHLFLGLAGVGLFVTIYGLLEYYYALSTWPEPIRTPLKQALKAKNRGDVDRAEVSFRQQVSSSPLAPRPMPHPDVPLKEEAIDAALTLQPSQLQPDPLLKVSGIYISLASMLEGEGRVVDAYKELLTALSLYGKNPTDLDPGAAVPGWARGEALSPLDRLRVIGLEQKLGQLALDISSRRSLPPYPLVPDPNGPTGWEEAAERHLSAAIKAMLKLGLAHRGGGASGGTGAADGTSSSKESHGQVVVGRDLALPDSTDESGDTGRVDKRGLGMTMEHLAEIYARKGQYDVAGQLLLQAVSTLLPPQSQQAPPVRDRCQAAMTRTLAPLSTPPSAQAQSGTHPGPFRFPFAPANVLIQLMTTISSHALHPRTPQAIKASRSWSIRALEVAGSAMDESPSDPACGACAQAKSVAFYNLGMLSEIEGDFAGALQQFRSAAESAKTIGFREGQREAVQAINRVQNSSGSS</sequence>